<comment type="caution">
    <text evidence="2">The sequence shown here is derived from an EMBL/GenBank/DDBJ whole genome shotgun (WGS) entry which is preliminary data.</text>
</comment>
<proteinExistence type="predicted"/>
<dbReference type="Proteomes" id="UP001204621">
    <property type="component" value="Unassembled WGS sequence"/>
</dbReference>
<reference evidence="2 3" key="1">
    <citation type="submission" date="2022-08" db="EMBL/GenBank/DDBJ databases">
        <title>Reclassification of Massilia species as members of the genera Telluria, Duganella, Pseudoduganella, Mokoshia gen. nov. and Zemynaea gen. nov. using orthogonal and non-orthogonal genome-based approaches.</title>
        <authorList>
            <person name="Bowman J.P."/>
        </authorList>
    </citation>
    <scope>NUCLEOTIDE SEQUENCE [LARGE SCALE GENOMIC DNA]</scope>
    <source>
        <strain evidence="2 3">JCM 31606</strain>
    </source>
</reference>
<dbReference type="RefSeq" id="WP_258809790.1">
    <property type="nucleotide sequence ID" value="NZ_JANUGU010000001.1"/>
</dbReference>
<sequence length="540" mass="57764">MVRLLFILLLAVTGPARAAWLHLCPDEHGAATMPDGRAARIVVSGQPSMPACVSTQIGVDSARVDTVYPLPAGARPEDTILLLGSVKDGRFDVSEPTLPPAKPLPEPPAPMPFHANLLPQSTLRTFGAEERVQARLNGTALELSCRAGQRPAGVLLSGPWYLPRAPAALRAQANAHGSFELQVADTAHARAESAVPMGTIGATALPLPSGLDGAQWRHFVINCPNADASLTVASLTLEPQARAPGPRATWIWRAAQWQDDGDALLSWAREQGIGLLFITVPTSADGVREPEQLASFVQGAHRQHIAVWSVDGDPHMVLPSEQAAAVRLAQAYASYNSKADAAARLDGIQFDIEPYLLGQYHLAPDAWNQRYLALAQALRAAAGPLHLDFVVPFWWAGRDDLLAGLARAADGLTVMDYRTDPGQVHRFAAPFLDWAQAAGKQVRIALEAGPIEPQTQRRYVRTSGAGDLLVVGLGPQQVLVTLRKPGVGAQPYRLSGSRELDGSATTFSADMPGLREMLPALERDFSAWPSFGGMAVHGLR</sequence>
<dbReference type="EMBL" id="JANUGU010000001">
    <property type="protein sequence ID" value="MCS0656607.1"/>
    <property type="molecule type" value="Genomic_DNA"/>
</dbReference>
<keyword evidence="1" id="KW-0732">Signal</keyword>
<protein>
    <submittedName>
        <fullName evidence="2">Uncharacterized protein</fullName>
    </submittedName>
</protein>
<keyword evidence="3" id="KW-1185">Reference proteome</keyword>
<feature type="chain" id="PRO_5045131204" evidence="1">
    <location>
        <begin position="19"/>
        <end position="540"/>
    </location>
</feature>
<accession>A0ABT2CRL3</accession>
<feature type="signal peptide" evidence="1">
    <location>
        <begin position="1"/>
        <end position="18"/>
    </location>
</feature>
<organism evidence="2 3">
    <name type="scientific">Massilia terrae</name>
    <dbReference type="NCBI Taxonomy" id="1811224"/>
    <lineage>
        <taxon>Bacteria</taxon>
        <taxon>Pseudomonadati</taxon>
        <taxon>Pseudomonadota</taxon>
        <taxon>Betaproteobacteria</taxon>
        <taxon>Burkholderiales</taxon>
        <taxon>Oxalobacteraceae</taxon>
        <taxon>Telluria group</taxon>
        <taxon>Massilia</taxon>
    </lineage>
</organism>
<evidence type="ECO:0000256" key="1">
    <source>
        <dbReference type="SAM" id="SignalP"/>
    </source>
</evidence>
<evidence type="ECO:0000313" key="3">
    <source>
        <dbReference type="Proteomes" id="UP001204621"/>
    </source>
</evidence>
<name>A0ABT2CRL3_9BURK</name>
<evidence type="ECO:0000313" key="2">
    <source>
        <dbReference type="EMBL" id="MCS0656607.1"/>
    </source>
</evidence>
<gene>
    <name evidence="2" type="ORF">NX778_00815</name>
</gene>